<comment type="caution">
    <text evidence="1">The sequence shown here is derived from an EMBL/GenBank/DDBJ whole genome shotgun (WGS) entry which is preliminary data.</text>
</comment>
<gene>
    <name evidence="1" type="ORF">GCM10010280_65090</name>
</gene>
<evidence type="ECO:0000313" key="1">
    <source>
        <dbReference type="EMBL" id="GGR08264.1"/>
    </source>
</evidence>
<dbReference type="RefSeq" id="WP_189561644.1">
    <property type="nucleotide sequence ID" value="NZ_BMTU01000021.1"/>
</dbReference>
<reference evidence="1" key="2">
    <citation type="submission" date="2020-09" db="EMBL/GenBank/DDBJ databases">
        <authorList>
            <person name="Sun Q."/>
            <person name="Ohkuma M."/>
        </authorList>
    </citation>
    <scope>NUCLEOTIDE SEQUENCE</scope>
    <source>
        <strain evidence="1">JCM 4403</strain>
    </source>
</reference>
<accession>A0A918C771</accession>
<reference evidence="1" key="1">
    <citation type="journal article" date="2014" name="Int. J. Syst. Evol. Microbiol.">
        <title>Complete genome sequence of Corynebacterium casei LMG S-19264T (=DSM 44701T), isolated from a smear-ripened cheese.</title>
        <authorList>
            <consortium name="US DOE Joint Genome Institute (JGI-PGF)"/>
            <person name="Walter F."/>
            <person name="Albersmeier A."/>
            <person name="Kalinowski J."/>
            <person name="Ruckert C."/>
        </authorList>
    </citation>
    <scope>NUCLEOTIDE SEQUENCE</scope>
    <source>
        <strain evidence="1">JCM 4403</strain>
    </source>
</reference>
<dbReference type="AlphaFoldDB" id="A0A918C771"/>
<dbReference type="EMBL" id="BMTU01000021">
    <property type="protein sequence ID" value="GGR08264.1"/>
    <property type="molecule type" value="Genomic_DNA"/>
</dbReference>
<sequence length="180" mass="18803">MDPAVTAALIAGPFTVIAAVGAYAAGRAQARGAQRGPVDAVRRQHQRDAYAAYVAALHAYEAATKWDSCYERAMTDAHAAGVQPGPGLADHVEERARLLIAAVSVDELMRTGATVELEGPEDIAAFAMIALGAARQIWMTARRPFSSPADHAHLLAAHGRLSVGLSGFVKAARAHLNGDG</sequence>
<name>A0A918C771_9ACTN</name>
<evidence type="ECO:0000313" key="2">
    <source>
        <dbReference type="Proteomes" id="UP000656732"/>
    </source>
</evidence>
<dbReference type="Proteomes" id="UP000656732">
    <property type="component" value="Unassembled WGS sequence"/>
</dbReference>
<proteinExistence type="predicted"/>
<protein>
    <submittedName>
        <fullName evidence="1">Uncharacterized protein</fullName>
    </submittedName>
</protein>
<keyword evidence="2" id="KW-1185">Reference proteome</keyword>
<organism evidence="1 2">
    <name type="scientific">Streptomyces pilosus</name>
    <dbReference type="NCBI Taxonomy" id="28893"/>
    <lineage>
        <taxon>Bacteria</taxon>
        <taxon>Bacillati</taxon>
        <taxon>Actinomycetota</taxon>
        <taxon>Actinomycetes</taxon>
        <taxon>Kitasatosporales</taxon>
        <taxon>Streptomycetaceae</taxon>
        <taxon>Streptomyces</taxon>
    </lineage>
</organism>